<dbReference type="Pfam" id="PF01011">
    <property type="entry name" value="PQQ"/>
    <property type="match status" value="2"/>
</dbReference>
<dbReference type="InterPro" id="IPR018391">
    <property type="entry name" value="PQQ_b-propeller_rpt"/>
</dbReference>
<dbReference type="PROSITE" id="PS51007">
    <property type="entry name" value="CYTC"/>
    <property type="match status" value="1"/>
</dbReference>
<evidence type="ECO:0000256" key="6">
    <source>
        <dbReference type="ARBA" id="ARBA00023002"/>
    </source>
</evidence>
<dbReference type="PANTHER" id="PTHR32303">
    <property type="entry name" value="QUINOPROTEIN ALCOHOL DEHYDROGENASE (CYTOCHROME C)"/>
    <property type="match status" value="1"/>
</dbReference>
<dbReference type="SUPFAM" id="SSF50998">
    <property type="entry name" value="Quinoprotein alcohol dehydrogenase-like"/>
    <property type="match status" value="1"/>
</dbReference>
<dbReference type="GO" id="GO:0016020">
    <property type="term" value="C:membrane"/>
    <property type="evidence" value="ECO:0007669"/>
    <property type="project" value="InterPro"/>
</dbReference>
<dbReference type="SUPFAM" id="SSF46626">
    <property type="entry name" value="Cytochrome c"/>
    <property type="match status" value="1"/>
</dbReference>
<evidence type="ECO:0000256" key="2">
    <source>
        <dbReference type="ARBA" id="ARBA00008156"/>
    </source>
</evidence>
<dbReference type="AlphaFoldDB" id="I3ZIN0"/>
<feature type="region of interest" description="Disordered" evidence="9">
    <location>
        <begin position="368"/>
        <end position="387"/>
    </location>
</feature>
<evidence type="ECO:0000313" key="12">
    <source>
        <dbReference type="EMBL" id="AFL89098.1"/>
    </source>
</evidence>
<protein>
    <submittedName>
        <fullName evidence="12">Glucose dehydrogenase</fullName>
    </submittedName>
</protein>
<evidence type="ECO:0000256" key="3">
    <source>
        <dbReference type="ARBA" id="ARBA00022617"/>
    </source>
</evidence>
<feature type="domain" description="Cytochrome c" evidence="11">
    <location>
        <begin position="479"/>
        <end position="555"/>
    </location>
</feature>
<dbReference type="InterPro" id="IPR017511">
    <property type="entry name" value="PQQ_mDH"/>
</dbReference>
<name>I3ZIN0_TERRK</name>
<dbReference type="PATRIC" id="fig|926566.3.peg.2851"/>
<dbReference type="GO" id="GO:0048038">
    <property type="term" value="F:quinone binding"/>
    <property type="evidence" value="ECO:0007669"/>
    <property type="project" value="InterPro"/>
</dbReference>
<keyword evidence="6" id="KW-0560">Oxidoreductase</keyword>
<gene>
    <name evidence="12" type="ordered locus">Terro_2863</name>
</gene>
<dbReference type="InterPro" id="IPR036909">
    <property type="entry name" value="Cyt_c-like_dom_sf"/>
</dbReference>
<dbReference type="GO" id="GO:0009055">
    <property type="term" value="F:electron transfer activity"/>
    <property type="evidence" value="ECO:0007669"/>
    <property type="project" value="InterPro"/>
</dbReference>
<evidence type="ECO:0000256" key="8">
    <source>
        <dbReference type="PROSITE-ProRule" id="PRU00433"/>
    </source>
</evidence>
<evidence type="ECO:0000256" key="10">
    <source>
        <dbReference type="SAM" id="SignalP"/>
    </source>
</evidence>
<evidence type="ECO:0000256" key="5">
    <source>
        <dbReference type="ARBA" id="ARBA00022729"/>
    </source>
</evidence>
<proteinExistence type="inferred from homology"/>
<dbReference type="PANTHER" id="PTHR32303:SF4">
    <property type="entry name" value="QUINOPROTEIN GLUCOSE DEHYDROGENASE"/>
    <property type="match status" value="1"/>
</dbReference>
<dbReference type="GO" id="GO:0016614">
    <property type="term" value="F:oxidoreductase activity, acting on CH-OH group of donors"/>
    <property type="evidence" value="ECO:0007669"/>
    <property type="project" value="InterPro"/>
</dbReference>
<evidence type="ECO:0000259" key="11">
    <source>
        <dbReference type="PROSITE" id="PS51007"/>
    </source>
</evidence>
<reference evidence="12 13" key="1">
    <citation type="submission" date="2012-06" db="EMBL/GenBank/DDBJ databases">
        <title>Complete genome of Terriglobus roseus DSM 18391.</title>
        <authorList>
            <consortium name="US DOE Joint Genome Institute (JGI-PGF)"/>
            <person name="Lucas S."/>
            <person name="Copeland A."/>
            <person name="Lapidus A."/>
            <person name="Glavina del Rio T."/>
            <person name="Dalin E."/>
            <person name="Tice H."/>
            <person name="Bruce D."/>
            <person name="Goodwin L."/>
            <person name="Pitluck S."/>
            <person name="Peters L."/>
            <person name="Mikhailova N."/>
            <person name="Munk A.C.C."/>
            <person name="Kyrpides N."/>
            <person name="Mavromatis K."/>
            <person name="Ivanova N."/>
            <person name="Brettin T."/>
            <person name="Detter J.C."/>
            <person name="Han C."/>
            <person name="Larimer F."/>
            <person name="Land M."/>
            <person name="Hauser L."/>
            <person name="Markowitz V."/>
            <person name="Cheng J.-F."/>
            <person name="Hugenholtz P."/>
            <person name="Woyke T."/>
            <person name="Wu D."/>
            <person name="Brambilla E."/>
            <person name="Klenk H.-P."/>
            <person name="Eisen J.A."/>
        </authorList>
    </citation>
    <scope>NUCLEOTIDE SEQUENCE [LARGE SCALE GENOMIC DNA]</scope>
    <source>
        <strain evidence="13">DSM 18391 / NRRL B-41598 / KBS 63</strain>
    </source>
</reference>
<dbReference type="GO" id="GO:0046872">
    <property type="term" value="F:metal ion binding"/>
    <property type="evidence" value="ECO:0007669"/>
    <property type="project" value="UniProtKB-KW"/>
</dbReference>
<keyword evidence="4 8" id="KW-0479">Metal-binding</keyword>
<keyword evidence="5 10" id="KW-0732">Signal</keyword>
<accession>I3ZIN0</accession>
<dbReference type="SMART" id="SM00564">
    <property type="entry name" value="PQQ"/>
    <property type="match status" value="6"/>
</dbReference>
<comment type="cofactor">
    <cofactor evidence="1">
        <name>pyrroloquinoline quinone</name>
        <dbReference type="ChEBI" id="CHEBI:58442"/>
    </cofactor>
</comment>
<dbReference type="CDD" id="cd10280">
    <property type="entry name" value="PQQ_mGDH"/>
    <property type="match status" value="1"/>
</dbReference>
<evidence type="ECO:0000313" key="13">
    <source>
        <dbReference type="Proteomes" id="UP000006056"/>
    </source>
</evidence>
<dbReference type="Gene3D" id="2.140.10.10">
    <property type="entry name" value="Quinoprotein alcohol dehydrogenase-like superfamily"/>
    <property type="match status" value="2"/>
</dbReference>
<dbReference type="STRING" id="926566.Terro_2863"/>
<comment type="similarity">
    <text evidence="2">Belongs to the bacterial PQQ dehydrogenase family.</text>
</comment>
<dbReference type="Proteomes" id="UP000006056">
    <property type="component" value="Chromosome"/>
</dbReference>
<sequence>MPNRLFSGVARALVGCSLALAAVGSAQVAGDGTHMGWSAYGGAEDGSQYSALKQINRANVKSLRQVWSVPTGDARLYAFNPLVIGETMYVLAQDYSVVALHAATGAQIWAHPLKPKTPLVTNRGLSYWQSADGKDRRLILAVDNHLEEIDAATGKSITSFGKDGLVDLREGLGRDVQRLTLVQSYNPGRVFHDVIIFGSATNEEYDSGPGDIRAFDIRTGRPAWTFHTIPHPGEFGYDTWPKDAWKTVGGANAWSGMALDEKRGIVYVPTASPKYNFYGGNRAGNNLFGDSLLALDANTGKLLWHFQMVHHDIWDYDNPNTPMLATVKHNGKLVDIVAQTSKTGYLWVFDRVTGKPLWPVEERAVPKSPMAGEVTSPTQPVPTKPVPFARQTFTSKDLSPYLEPEEHERLKKQIDSARNEGLFTPPSTDDTVEMPGNNGGANFGGTAIDPAHGYLYVVSKDLPAMLKLQLPPAAPAGNTAEARGAAVYANTCSLCHGINREGKLPVIPTLVDIHSRLSETQIRETVRYGKGMMPSFGSLPPAQVDDLMKFLKNPGLPMTQTTTTASSTADPKTLRYRSGFGFMFAESGLPVIAPPWTTITAYDLNTGDVQWKAPLGDVPELAEKGITGTGSHFPKVAPVVTAGGLIFTGTRDRKVRALDASNGKVLWEAEVPSAIEGMPAIYQVAGKQYVVFCVSARATTRTHAVPGHPASVDPVHGSYVAFALPN</sequence>
<evidence type="ECO:0000256" key="7">
    <source>
        <dbReference type="ARBA" id="ARBA00023004"/>
    </source>
</evidence>
<dbReference type="InterPro" id="IPR011047">
    <property type="entry name" value="Quinoprotein_ADH-like_sf"/>
</dbReference>
<dbReference type="Gene3D" id="1.10.760.10">
    <property type="entry name" value="Cytochrome c-like domain"/>
    <property type="match status" value="1"/>
</dbReference>
<dbReference type="RefSeq" id="WP_014786362.1">
    <property type="nucleotide sequence ID" value="NC_018014.1"/>
</dbReference>
<organism evidence="12 13">
    <name type="scientific">Terriglobus roseus (strain DSM 18391 / NRRL B-41598 / KBS 63)</name>
    <dbReference type="NCBI Taxonomy" id="926566"/>
    <lineage>
        <taxon>Bacteria</taxon>
        <taxon>Pseudomonadati</taxon>
        <taxon>Acidobacteriota</taxon>
        <taxon>Terriglobia</taxon>
        <taxon>Terriglobales</taxon>
        <taxon>Acidobacteriaceae</taxon>
        <taxon>Terriglobus</taxon>
    </lineage>
</organism>
<evidence type="ECO:0000256" key="4">
    <source>
        <dbReference type="ARBA" id="ARBA00022723"/>
    </source>
</evidence>
<keyword evidence="3 8" id="KW-0349">Heme</keyword>
<dbReference type="KEGG" id="trs:Terro_2863"/>
<evidence type="ECO:0000256" key="9">
    <source>
        <dbReference type="SAM" id="MobiDB-lite"/>
    </source>
</evidence>
<keyword evidence="13" id="KW-1185">Reference proteome</keyword>
<keyword evidence="7 8" id="KW-0408">Iron</keyword>
<dbReference type="InterPro" id="IPR009056">
    <property type="entry name" value="Cyt_c-like_dom"/>
</dbReference>
<dbReference type="OrthoDB" id="9794322at2"/>
<dbReference type="eggNOG" id="COG4993">
    <property type="taxonomic scope" value="Bacteria"/>
</dbReference>
<dbReference type="EMBL" id="CP003379">
    <property type="protein sequence ID" value="AFL89098.1"/>
    <property type="molecule type" value="Genomic_DNA"/>
</dbReference>
<dbReference type="GO" id="GO:0020037">
    <property type="term" value="F:heme binding"/>
    <property type="evidence" value="ECO:0007669"/>
    <property type="project" value="InterPro"/>
</dbReference>
<dbReference type="InterPro" id="IPR002372">
    <property type="entry name" value="PQQ_rpt_dom"/>
</dbReference>
<feature type="chain" id="PRO_5003684006" evidence="10">
    <location>
        <begin position="22"/>
        <end position="726"/>
    </location>
</feature>
<feature type="signal peptide" evidence="10">
    <location>
        <begin position="1"/>
        <end position="21"/>
    </location>
</feature>
<dbReference type="HOGENOM" id="CLU_018478_1_1_0"/>
<evidence type="ECO:0000256" key="1">
    <source>
        <dbReference type="ARBA" id="ARBA00001931"/>
    </source>
</evidence>
<dbReference type="Pfam" id="PF00034">
    <property type="entry name" value="Cytochrom_C"/>
    <property type="match status" value="1"/>
</dbReference>